<protein>
    <submittedName>
        <fullName evidence="2">Uncharacterized protein</fullName>
    </submittedName>
</protein>
<feature type="region of interest" description="Disordered" evidence="1">
    <location>
        <begin position="170"/>
        <end position="190"/>
    </location>
</feature>
<proteinExistence type="predicted"/>
<comment type="caution">
    <text evidence="2">The sequence shown here is derived from an EMBL/GenBank/DDBJ whole genome shotgun (WGS) entry which is preliminary data.</text>
</comment>
<evidence type="ECO:0000313" key="2">
    <source>
        <dbReference type="EMBL" id="KAJ2842496.1"/>
    </source>
</evidence>
<evidence type="ECO:0000313" key="3">
    <source>
        <dbReference type="Proteomes" id="UP001139887"/>
    </source>
</evidence>
<reference evidence="2" key="1">
    <citation type="submission" date="2022-07" db="EMBL/GenBank/DDBJ databases">
        <title>Phylogenomic reconstructions and comparative analyses of Kickxellomycotina fungi.</title>
        <authorList>
            <person name="Reynolds N.K."/>
            <person name="Stajich J.E."/>
            <person name="Barry K."/>
            <person name="Grigoriev I.V."/>
            <person name="Crous P."/>
            <person name="Smith M.E."/>
        </authorList>
    </citation>
    <scope>NUCLEOTIDE SEQUENCE</scope>
    <source>
        <strain evidence="2">NRRL 1566</strain>
    </source>
</reference>
<keyword evidence="3" id="KW-1185">Reference proteome</keyword>
<dbReference type="EMBL" id="JANBUW010001746">
    <property type="protein sequence ID" value="KAJ2842496.1"/>
    <property type="molecule type" value="Genomic_DNA"/>
</dbReference>
<name>A0A9W8LUY8_9FUNG</name>
<accession>A0A9W8LUY8</accession>
<feature type="non-terminal residue" evidence="2">
    <location>
        <position position="369"/>
    </location>
</feature>
<feature type="region of interest" description="Disordered" evidence="1">
    <location>
        <begin position="344"/>
        <end position="369"/>
    </location>
</feature>
<evidence type="ECO:0000256" key="1">
    <source>
        <dbReference type="SAM" id="MobiDB-lite"/>
    </source>
</evidence>
<sequence length="369" mass="38796">MSALAAAAAAAAAATAVSVANQTHPVQHQQMHADHNFAVPAIPQHRQQGANPNNVVLPPISNFSQAARHSGISSLVGDQHYEYVDPSNSARQPQPMPQIPQQQQQYMGQNGFSGNMYYGNSLQPLMLPPPSPTILSYYTADPTQLMSLLGQNAYQPQAYHYDYPLPPHQLPFNGSNQQQQQQQPSSAFGLAPMQNTDPSLAAAAAVAAAAAAAQGGAGTNSANGSGMLLTQQYAPHQQAPIASVSLPPLGQAINQNNMAAAAAAAQIVAAAAASGQYTQPTANVGGSGMAFPNAAQQQQQQHSLGNLYNSTRRSSSFTNLALLQQQQQQQQQPFVQPDYQSQVFPKPQSAAVPGGFLKQPDGQYPSTGL</sequence>
<dbReference type="AlphaFoldDB" id="A0A9W8LUY8"/>
<gene>
    <name evidence="2" type="ORF">IWW36_005886</name>
</gene>
<dbReference type="Proteomes" id="UP001139887">
    <property type="component" value="Unassembled WGS sequence"/>
</dbReference>
<organism evidence="2 3">
    <name type="scientific">Coemansia brasiliensis</name>
    <dbReference type="NCBI Taxonomy" id="2650707"/>
    <lineage>
        <taxon>Eukaryota</taxon>
        <taxon>Fungi</taxon>
        <taxon>Fungi incertae sedis</taxon>
        <taxon>Zoopagomycota</taxon>
        <taxon>Kickxellomycotina</taxon>
        <taxon>Kickxellomycetes</taxon>
        <taxon>Kickxellales</taxon>
        <taxon>Kickxellaceae</taxon>
        <taxon>Coemansia</taxon>
    </lineage>
</organism>
<dbReference type="OrthoDB" id="5599972at2759"/>